<evidence type="ECO:0000313" key="9">
    <source>
        <dbReference type="Proteomes" id="UP000095662"/>
    </source>
</evidence>
<dbReference type="InterPro" id="IPR029066">
    <property type="entry name" value="PLP-binding_barrel"/>
</dbReference>
<protein>
    <submittedName>
        <fullName evidence="8">Bifunctional aspartate kinase/diaminopimelate decarboxylase protein</fullName>
    </submittedName>
</protein>
<dbReference type="NCBIfam" id="TIGR01047">
    <property type="entry name" value="nspC"/>
    <property type="match status" value="1"/>
</dbReference>
<dbReference type="AlphaFoldDB" id="A0A174ZNR0"/>
<dbReference type="InterPro" id="IPR022643">
    <property type="entry name" value="De-COase2_C"/>
</dbReference>
<dbReference type="OrthoDB" id="9804410at2"/>
<sequence>MNTPTFDINKVDTPCYVTEECYLRRNCEILKSVQDMTGCKILLAQKAFSMYSTYPLISGYLNGTTASGLYEARLGYEYFGNETHVFSPAYTDSEINELAKYAGHFVFNSIRQFALHRDAVKDKHCLIRVNPRFSTQEGHEIYDPCAPGSRLGQTLASFEEDIKRYGEEILDEIDGLHFHTLCEQNSDDLMRTAKEVEVQFGKYLDKMSVINFGGGHHITRDDYDIDTLVEVINHFKNEYGLEVYLEPGEAVALNAGFLVTTVLDVIGGKVNGEDDIAILDASAACHMPDVLEMPYRPVIIQPNGNIAGEKGERAVTVRLGGNTCLAGDVIGDYSFDEPLKPGDRLVLCDMSIYSMVKNNTFNGMALPSIYYNTSLGMRKIREFSYDDFRCRL</sequence>
<reference evidence="8 9" key="1">
    <citation type="submission" date="2015-09" db="EMBL/GenBank/DDBJ databases">
        <authorList>
            <consortium name="Pathogen Informatics"/>
        </authorList>
    </citation>
    <scope>NUCLEOTIDE SEQUENCE [LARGE SCALE GENOMIC DNA]</scope>
    <source>
        <strain evidence="8 9">2789STDY5834928</strain>
    </source>
</reference>
<proteinExistence type="predicted"/>
<dbReference type="GO" id="GO:0008836">
    <property type="term" value="F:diaminopimelate decarboxylase activity"/>
    <property type="evidence" value="ECO:0007669"/>
    <property type="project" value="TreeGrafter"/>
</dbReference>
<dbReference type="CDD" id="cd06829">
    <property type="entry name" value="PLPDE_III_CANSDC"/>
    <property type="match status" value="1"/>
</dbReference>
<evidence type="ECO:0000259" key="7">
    <source>
        <dbReference type="Pfam" id="PF00278"/>
    </source>
</evidence>
<dbReference type="PANTHER" id="PTHR43727">
    <property type="entry name" value="DIAMINOPIMELATE DECARBOXYLASE"/>
    <property type="match status" value="1"/>
</dbReference>
<dbReference type="PIRSF" id="PIRSF038941">
    <property type="entry name" value="NspC"/>
    <property type="match status" value="1"/>
</dbReference>
<organism evidence="8 9">
    <name type="scientific">[Eubacterium] siraeum</name>
    <dbReference type="NCBI Taxonomy" id="39492"/>
    <lineage>
        <taxon>Bacteria</taxon>
        <taxon>Bacillati</taxon>
        <taxon>Bacillota</taxon>
        <taxon>Clostridia</taxon>
        <taxon>Eubacteriales</taxon>
        <taxon>Oscillospiraceae</taxon>
        <taxon>Oscillospiraceae incertae sedis</taxon>
    </lineage>
</organism>
<keyword evidence="3" id="KW-0663">Pyridoxal phosphate</keyword>
<dbReference type="STRING" id="39492.ERS852540_01843"/>
<comment type="cofactor">
    <cofactor evidence="1">
        <name>pyridoxal 5'-phosphate</name>
        <dbReference type="ChEBI" id="CHEBI:597326"/>
    </cofactor>
</comment>
<evidence type="ECO:0000256" key="2">
    <source>
        <dbReference type="ARBA" id="ARBA00022793"/>
    </source>
</evidence>
<dbReference type="GO" id="GO:0009089">
    <property type="term" value="P:lysine biosynthetic process via diaminopimelate"/>
    <property type="evidence" value="ECO:0007669"/>
    <property type="project" value="TreeGrafter"/>
</dbReference>
<dbReference type="GO" id="GO:0016301">
    <property type="term" value="F:kinase activity"/>
    <property type="evidence" value="ECO:0007669"/>
    <property type="project" value="UniProtKB-KW"/>
</dbReference>
<dbReference type="Pfam" id="PF00278">
    <property type="entry name" value="Orn_DAP_Arg_deC"/>
    <property type="match status" value="1"/>
</dbReference>
<dbReference type="SUPFAM" id="SSF50621">
    <property type="entry name" value="Alanine racemase C-terminal domain-like"/>
    <property type="match status" value="1"/>
</dbReference>
<feature type="binding site" evidence="6">
    <location>
        <position position="249"/>
    </location>
    <ligand>
        <name>substrate</name>
    </ligand>
</feature>
<dbReference type="PANTHER" id="PTHR43727:SF1">
    <property type="entry name" value="CARBOXYNORSPERMIDINE_CARBOXYSPERMIDINE DECARBOXYLASE"/>
    <property type="match status" value="1"/>
</dbReference>
<dbReference type="SUPFAM" id="SSF51419">
    <property type="entry name" value="PLP-binding barrel"/>
    <property type="match status" value="1"/>
</dbReference>
<evidence type="ECO:0000313" key="8">
    <source>
        <dbReference type="EMBL" id="CUQ89023.1"/>
    </source>
</evidence>
<dbReference type="Gene3D" id="3.20.20.10">
    <property type="entry name" value="Alanine racemase"/>
    <property type="match status" value="1"/>
</dbReference>
<keyword evidence="5" id="KW-0456">Lyase</keyword>
<gene>
    <name evidence="8" type="ORF">ERS852540_01843</name>
</gene>
<dbReference type="GO" id="GO:0045312">
    <property type="term" value="P:nor-spermidine biosynthetic process"/>
    <property type="evidence" value="ECO:0007669"/>
    <property type="project" value="InterPro"/>
</dbReference>
<dbReference type="Proteomes" id="UP000095662">
    <property type="component" value="Unassembled WGS sequence"/>
</dbReference>
<evidence type="ECO:0000256" key="5">
    <source>
        <dbReference type="ARBA" id="ARBA00023239"/>
    </source>
</evidence>
<feature type="domain" description="Orn/DAP/Arg decarboxylase 2 C-terminal" evidence="7">
    <location>
        <begin position="143"/>
        <end position="350"/>
    </location>
</feature>
<name>A0A174ZNR0_9FIRM</name>
<feature type="binding site" evidence="6">
    <location>
        <position position="289"/>
    </location>
    <ligand>
        <name>substrate</name>
    </ligand>
</feature>
<dbReference type="Gene3D" id="2.40.37.10">
    <property type="entry name" value="Lyase, Ornithine Decarboxylase, Chain A, domain 1"/>
    <property type="match status" value="1"/>
</dbReference>
<keyword evidence="2" id="KW-0210">Decarboxylase</keyword>
<keyword evidence="8" id="KW-0418">Kinase</keyword>
<dbReference type="InterPro" id="IPR009006">
    <property type="entry name" value="Ala_racemase/Decarboxylase_C"/>
</dbReference>
<dbReference type="InterPro" id="IPR005730">
    <property type="entry name" value="Nsp_de-COase"/>
</dbReference>
<keyword evidence="4" id="KW-0745">Spermidine biosynthesis</keyword>
<evidence type="ECO:0000256" key="6">
    <source>
        <dbReference type="PIRSR" id="PIRSR038941-1"/>
    </source>
</evidence>
<evidence type="ECO:0000256" key="3">
    <source>
        <dbReference type="ARBA" id="ARBA00022898"/>
    </source>
</evidence>
<accession>A0A174ZNR0</accession>
<keyword evidence="8" id="KW-0808">Transferase</keyword>
<evidence type="ECO:0000256" key="4">
    <source>
        <dbReference type="ARBA" id="ARBA00023066"/>
    </source>
</evidence>
<dbReference type="EMBL" id="CZBY01000015">
    <property type="protein sequence ID" value="CUQ89023.1"/>
    <property type="molecule type" value="Genomic_DNA"/>
</dbReference>
<dbReference type="GO" id="GO:0008295">
    <property type="term" value="P:spermidine biosynthetic process"/>
    <property type="evidence" value="ECO:0007669"/>
    <property type="project" value="UniProtKB-KW"/>
</dbReference>
<evidence type="ECO:0000256" key="1">
    <source>
        <dbReference type="ARBA" id="ARBA00001933"/>
    </source>
</evidence>